<evidence type="ECO:0000313" key="3">
    <source>
        <dbReference type="Proteomes" id="UP000324611"/>
    </source>
</evidence>
<organism evidence="2 3">
    <name type="scientific">Chitinophaga agrisoli</name>
    <dbReference type="NCBI Taxonomy" id="2607653"/>
    <lineage>
        <taxon>Bacteria</taxon>
        <taxon>Pseudomonadati</taxon>
        <taxon>Bacteroidota</taxon>
        <taxon>Chitinophagia</taxon>
        <taxon>Chitinophagales</taxon>
        <taxon>Chitinophagaceae</taxon>
        <taxon>Chitinophaga</taxon>
    </lineage>
</organism>
<evidence type="ECO:0000313" key="2">
    <source>
        <dbReference type="EMBL" id="KAA2240440.1"/>
    </source>
</evidence>
<comment type="caution">
    <text evidence="2">The sequence shown here is derived from an EMBL/GenBank/DDBJ whole genome shotgun (WGS) entry which is preliminary data.</text>
</comment>
<reference evidence="2 3" key="2">
    <citation type="submission" date="2019-09" db="EMBL/GenBank/DDBJ databases">
        <authorList>
            <person name="Jin C."/>
        </authorList>
    </citation>
    <scope>NUCLEOTIDE SEQUENCE [LARGE SCALE GENOMIC DNA]</scope>
    <source>
        <strain evidence="2 3">BN140078</strain>
    </source>
</reference>
<dbReference type="EMBL" id="VUOC01000004">
    <property type="protein sequence ID" value="KAA2240440.1"/>
    <property type="molecule type" value="Genomic_DNA"/>
</dbReference>
<feature type="chain" id="PRO_5022980378" description="Outer membrane protein with beta-barrel domain" evidence="1">
    <location>
        <begin position="22"/>
        <end position="198"/>
    </location>
</feature>
<evidence type="ECO:0008006" key="4">
    <source>
        <dbReference type="Google" id="ProtNLM"/>
    </source>
</evidence>
<gene>
    <name evidence="2" type="ORF">F0L74_30270</name>
</gene>
<reference evidence="2 3" key="1">
    <citation type="submission" date="2019-09" db="EMBL/GenBank/DDBJ databases">
        <title>Chitinophaga ginsengihumi sp. nov., isolated from soil of ginseng rhizosphere.</title>
        <authorList>
            <person name="Lee J."/>
        </authorList>
    </citation>
    <scope>NUCLEOTIDE SEQUENCE [LARGE SCALE GENOMIC DNA]</scope>
    <source>
        <strain evidence="2 3">BN140078</strain>
    </source>
</reference>
<feature type="signal peptide" evidence="1">
    <location>
        <begin position="1"/>
        <end position="21"/>
    </location>
</feature>
<sequence>MRKFIVFLSLACQLCYLPALAQKTFFAHSAGVAFYGATDYLSGGLMYSPRMNVAVLSERSTFSIGTHLGLGGSFDYDYNTYDGGASNSVSVFIDVPLMVEYNFGNAATRVANTKFGGFVGAGYGWHKLIQSVDTEFGSFSSNTTSRGPVVNAGFRFPIGHASFGVRCAYLINTDEISVLDGVGSVAFVYNIGAWINRR</sequence>
<proteinExistence type="predicted"/>
<dbReference type="AlphaFoldDB" id="A0A5B2VP21"/>
<dbReference type="RefSeq" id="WP_149841618.1">
    <property type="nucleotide sequence ID" value="NZ_VUOC01000004.1"/>
</dbReference>
<dbReference type="Proteomes" id="UP000324611">
    <property type="component" value="Unassembled WGS sequence"/>
</dbReference>
<protein>
    <recommendedName>
        <fullName evidence="4">Outer membrane protein with beta-barrel domain</fullName>
    </recommendedName>
</protein>
<keyword evidence="1" id="KW-0732">Signal</keyword>
<name>A0A5B2VP21_9BACT</name>
<evidence type="ECO:0000256" key="1">
    <source>
        <dbReference type="SAM" id="SignalP"/>
    </source>
</evidence>
<accession>A0A5B2VP21</accession>
<keyword evidence="3" id="KW-1185">Reference proteome</keyword>